<dbReference type="Gene3D" id="3.30.1360.150">
    <property type="match status" value="1"/>
</dbReference>
<protein>
    <submittedName>
        <fullName evidence="4">Alkaline phosphatase family protein</fullName>
    </submittedName>
</protein>
<evidence type="ECO:0000256" key="1">
    <source>
        <dbReference type="PIRSR" id="PIRSR031924-50"/>
    </source>
</evidence>
<dbReference type="OrthoDB" id="9766127at2"/>
<sequence>MAFLRKLAASALASIGLLATGPALGDEGDPPKLIVAIVVDQFSAAEFAQYREHYTGGLKRLTEGAVFPSGYHGHSATETCPGHAAIMTGANPARSGIVGNYWIDQGIARADKEVYCAEDESAPGTDHSRYVESSQHLLVPTLGERIHGVEPASRNVAVSGKDRAALMMGGKAIDAAYFWKKGQFVTLPGKPVDPVVAEVNARLALEFAAPTEDVAVPEWCRDLERAIPVNDVLSVGTGHFARPGGNDENFKTSPAFDRWTIEVAEKLVDTMRLGQGAATDVLSLSLSANDYIGHAYGTQGVEMCIQQEALDRSLAGMFDFLDARSIDYAVVLTADHGGQDLPERIVMQGDPTASRRDPGLSARDAGSAVAAELGLDATLPAPLLGGPTGDYYVNRALPADVQAKVKAAAIAKFRASSQVAAVFDAAELAARPVPTGPVDEWTLEDRARASYYAPHSGDFVVLLKSSVSSIARPVKASVATHGSPWDVDRRVPILFWRKGMSGFEQPLAVRTVDIVPTLAALAEVAIPAGEIDGRCLDLDAGPGTTCDP</sequence>
<name>A0A6I4ST24_9SPHN</name>
<dbReference type="Proteomes" id="UP000433652">
    <property type="component" value="Unassembled WGS sequence"/>
</dbReference>
<feature type="active site" description="Phosphothreonine intermediate" evidence="1">
    <location>
        <position position="79"/>
    </location>
</feature>
<gene>
    <name evidence="4" type="ORF">GRI89_06365</name>
</gene>
<keyword evidence="5" id="KW-1185">Reference proteome</keyword>
<feature type="binding site" evidence="2">
    <location>
        <begin position="161"/>
        <end position="163"/>
    </location>
    <ligand>
        <name>substrate</name>
    </ligand>
</feature>
<feature type="chain" id="PRO_5026113931" evidence="3">
    <location>
        <begin position="26"/>
        <end position="548"/>
    </location>
</feature>
<dbReference type="RefSeq" id="WP_159793345.1">
    <property type="nucleotide sequence ID" value="NZ_WTYM01000033.1"/>
</dbReference>
<dbReference type="InterPro" id="IPR017850">
    <property type="entry name" value="Alkaline_phosphatase_core_sf"/>
</dbReference>
<keyword evidence="3" id="KW-0732">Signal</keyword>
<dbReference type="AlphaFoldDB" id="A0A6I4ST24"/>
<evidence type="ECO:0000256" key="3">
    <source>
        <dbReference type="SAM" id="SignalP"/>
    </source>
</evidence>
<dbReference type="InterPro" id="IPR002591">
    <property type="entry name" value="Phosphodiest/P_Trfase"/>
</dbReference>
<proteinExistence type="predicted"/>
<dbReference type="GO" id="GO:0004035">
    <property type="term" value="F:alkaline phosphatase activity"/>
    <property type="evidence" value="ECO:0007669"/>
    <property type="project" value="InterPro"/>
</dbReference>
<evidence type="ECO:0000313" key="5">
    <source>
        <dbReference type="Proteomes" id="UP000433652"/>
    </source>
</evidence>
<comment type="caution">
    <text evidence="4">The sequence shown here is derived from an EMBL/GenBank/DDBJ whole genome shotgun (WGS) entry which is preliminary data.</text>
</comment>
<dbReference type="SUPFAM" id="SSF53649">
    <property type="entry name" value="Alkaline phosphatase-like"/>
    <property type="match status" value="1"/>
</dbReference>
<dbReference type="PIRSF" id="PIRSF031924">
    <property type="entry name" value="Pi-irrepressible_AP"/>
    <property type="match status" value="1"/>
</dbReference>
<feature type="signal peptide" evidence="3">
    <location>
        <begin position="1"/>
        <end position="25"/>
    </location>
</feature>
<organism evidence="4 5">
    <name type="scientific">Croceibacterium salegens</name>
    <dbReference type="NCBI Taxonomy" id="1737568"/>
    <lineage>
        <taxon>Bacteria</taxon>
        <taxon>Pseudomonadati</taxon>
        <taxon>Pseudomonadota</taxon>
        <taxon>Alphaproteobacteria</taxon>
        <taxon>Sphingomonadales</taxon>
        <taxon>Erythrobacteraceae</taxon>
        <taxon>Croceibacterium</taxon>
    </lineage>
</organism>
<dbReference type="Pfam" id="PF01663">
    <property type="entry name" value="Phosphodiest"/>
    <property type="match status" value="1"/>
</dbReference>
<dbReference type="Gene3D" id="3.40.720.10">
    <property type="entry name" value="Alkaline Phosphatase, subunit A"/>
    <property type="match status" value="1"/>
</dbReference>
<dbReference type="EMBL" id="WTYM01000033">
    <property type="protein sequence ID" value="MXO59161.1"/>
    <property type="molecule type" value="Genomic_DNA"/>
</dbReference>
<feature type="binding site" evidence="2">
    <location>
        <position position="100"/>
    </location>
    <ligand>
        <name>substrate</name>
    </ligand>
</feature>
<evidence type="ECO:0000313" key="4">
    <source>
        <dbReference type="EMBL" id="MXO59161.1"/>
    </source>
</evidence>
<reference evidence="4 5" key="1">
    <citation type="submission" date="2019-12" db="EMBL/GenBank/DDBJ databases">
        <title>Genomic-based taxomic classification of the family Erythrobacteraceae.</title>
        <authorList>
            <person name="Xu L."/>
        </authorList>
    </citation>
    <scope>NUCLEOTIDE SEQUENCE [LARGE SCALE GENOMIC DNA]</scope>
    <source>
        <strain evidence="4 5">MCCC 1K01500</strain>
    </source>
</reference>
<keyword evidence="1" id="KW-0597">Phosphoprotein</keyword>
<evidence type="ECO:0000256" key="2">
    <source>
        <dbReference type="PIRSR" id="PIRSR031924-51"/>
    </source>
</evidence>
<accession>A0A6I4ST24</accession>
<dbReference type="InterPro" id="IPR026263">
    <property type="entry name" value="Alkaline_phosphatase_prok"/>
</dbReference>